<dbReference type="EnsemblBacteria" id="ABR77701">
    <property type="protein sequence ID" value="ABR77701"/>
    <property type="gene ID" value="KPN_02275"/>
</dbReference>
<dbReference type="NCBIfam" id="TIGR03353">
    <property type="entry name" value="VI_chp_4"/>
    <property type="match status" value="1"/>
</dbReference>
<evidence type="ECO:0000313" key="2">
    <source>
        <dbReference type="Proteomes" id="UP000000265"/>
    </source>
</evidence>
<dbReference type="PaxDb" id="272620-KPN_02275"/>
<dbReference type="Pfam" id="PF05936">
    <property type="entry name" value="T6SS_VasE"/>
    <property type="match status" value="1"/>
</dbReference>
<dbReference type="PANTHER" id="PTHR35566:SF1">
    <property type="entry name" value="TYPE VI SECRETION SYSTEM BASEPLATE COMPONENT TSSK1"/>
    <property type="match status" value="1"/>
</dbReference>
<dbReference type="AlphaFoldDB" id="A6TAT0"/>
<dbReference type="Proteomes" id="UP000000265">
    <property type="component" value="Chromosome"/>
</dbReference>
<evidence type="ECO:0000313" key="1">
    <source>
        <dbReference type="EMBL" id="ABR77701.1"/>
    </source>
</evidence>
<dbReference type="PANTHER" id="PTHR35566">
    <property type="entry name" value="BLR3599 PROTEIN"/>
    <property type="match status" value="1"/>
</dbReference>
<dbReference type="HOGENOM" id="CLU_031690_1_0_6"/>
<dbReference type="KEGG" id="kpn:KPN_02275"/>
<proteinExistence type="predicted"/>
<evidence type="ECO:0008006" key="3">
    <source>
        <dbReference type="Google" id="ProtNLM"/>
    </source>
</evidence>
<gene>
    <name evidence="1" type="ORF">KPN_02275</name>
</gene>
<dbReference type="InterPro" id="IPR010263">
    <property type="entry name" value="T6SS_TssK"/>
</dbReference>
<dbReference type="EMBL" id="CP000647">
    <property type="protein sequence ID" value="ABR77701.1"/>
    <property type="molecule type" value="Genomic_DNA"/>
</dbReference>
<reference evidence="1 2" key="2">
    <citation type="submission" date="2006-09" db="EMBL/GenBank/DDBJ databases">
        <authorList>
            <consortium name="The Klebsiella pneumonia Genome Sequencing Project"/>
            <person name="McClelland M."/>
            <person name="Sanderson E.K."/>
            <person name="Spieth J."/>
            <person name="Clifton W.S."/>
            <person name="Latreille P."/>
            <person name="Sabo A."/>
            <person name="Pepin K."/>
            <person name="Bhonagiri V."/>
            <person name="Porwollik S."/>
            <person name="Ali J."/>
            <person name="Wilson R.K."/>
        </authorList>
    </citation>
    <scope>NUCLEOTIDE SEQUENCE [LARGE SCALE GENOMIC DNA]</scope>
    <source>
        <strain evidence="2">ATCC 700721 / MGH 78578</strain>
    </source>
</reference>
<reference evidence="1 2" key="1">
    <citation type="journal article" date="2001" name="Nature">
        <title>Complete genome sequence of Salmonella enterica serovar Typhimurium LT2.</title>
        <authorList>
            <person name="McClelland M."/>
            <person name="Sanderson K.E."/>
            <person name="Spieth J."/>
            <person name="Clifton S.W."/>
            <person name="Latreille P."/>
            <person name="Courtney L."/>
            <person name="Porwollik S."/>
            <person name="Ali J."/>
            <person name="Dante M."/>
            <person name="Du F."/>
            <person name="Hou S."/>
            <person name="Layman D."/>
            <person name="Leonard S."/>
            <person name="Nguyen C."/>
            <person name="Scott K."/>
            <person name="Holmes A."/>
            <person name="Grewal N."/>
            <person name="Mulvaney E."/>
            <person name="Ryan E."/>
            <person name="Sun H."/>
            <person name="Florea L."/>
            <person name="Miller W."/>
            <person name="Stoneking T."/>
            <person name="Nhan M."/>
            <person name="Waterston R."/>
            <person name="Wilson R.K."/>
        </authorList>
    </citation>
    <scope>NUCLEOTIDE SEQUENCE [LARGE SCALE GENOMIC DNA]</scope>
    <source>
        <strain evidence="2">ATCC 700721 / MGH 78578</strain>
    </source>
</reference>
<sequence>MKVKGTGGAMKIFRPLWRDGAFLVPQQFQQQARWDAHVADTVSRMALAHPWGVLRAEFDASALTLSRLNATRLIVRFADGTLIDTELADILPPVRDVSDVMQDSVEVLLALPLLSASGGNLDDGQESARPRRWRAEQVTVQELAGHERSELAVLRHALTLRLSTEENAAFLTCPVARLVRDAQGQWIVDPEFIPPLLSLAASPTLVSELGELLHRLQARRRRLMAMRRESNARMADFAVADVSLFWLLNALNSAEPVLSELHQDPSRHPELLYRELARLAGSLLTFSLEHHLEAIPRYRHASPEQVFPPLFALLDMLLEVSLPSRVIAIALEQGADREIWRGRLHDARLREGADFYLSVRSSLPPHQLQSRFPQLCKAGSHDDVAEVVNIALSGIAIKPLSHVPAAIPLRLENQYFALDLSTDAARAMLEAGNCTFYTPESLGDVKLELFAVLRS</sequence>
<organism evidence="1 2">
    <name type="scientific">Klebsiella pneumoniae subsp. pneumoniae (strain ATCC 700721 / MGH 78578)</name>
    <dbReference type="NCBI Taxonomy" id="272620"/>
    <lineage>
        <taxon>Bacteria</taxon>
        <taxon>Pseudomonadati</taxon>
        <taxon>Pseudomonadota</taxon>
        <taxon>Gammaproteobacteria</taxon>
        <taxon>Enterobacterales</taxon>
        <taxon>Enterobacteriaceae</taxon>
        <taxon>Klebsiella/Raoultella group</taxon>
        <taxon>Klebsiella</taxon>
        <taxon>Klebsiella pneumoniae complex</taxon>
    </lineage>
</organism>
<dbReference type="STRING" id="272620.KPN_02275"/>
<name>A6TAT0_KLEP7</name>
<accession>A6TAT0</accession>
<protein>
    <recommendedName>
        <fullName evidence="3">Type VI secretion protein</fullName>
    </recommendedName>
</protein>